<dbReference type="Proteomes" id="UP001431209">
    <property type="component" value="Unassembled WGS sequence"/>
</dbReference>
<keyword evidence="7" id="KW-1185">Reference proteome</keyword>
<keyword evidence="4" id="KW-0963">Cytoplasm</keyword>
<reference evidence="6 7" key="1">
    <citation type="submission" date="2024-03" db="EMBL/GenBank/DDBJ databases">
        <title>The Acrasis kona genome and developmental transcriptomes reveal deep origins of eukaryotic multicellular pathways.</title>
        <authorList>
            <person name="Sheikh S."/>
            <person name="Fu C.-J."/>
            <person name="Brown M.W."/>
            <person name="Baldauf S.L."/>
        </authorList>
    </citation>
    <scope>NUCLEOTIDE SEQUENCE [LARGE SCALE GENOMIC DNA]</scope>
    <source>
        <strain evidence="6 7">ATCC MYA-3509</strain>
    </source>
</reference>
<dbReference type="EMBL" id="JAOPGA020000784">
    <property type="protein sequence ID" value="KAL0481708.1"/>
    <property type="molecule type" value="Genomic_DNA"/>
</dbReference>
<dbReference type="CDD" id="cd14820">
    <property type="entry name" value="TRAX"/>
    <property type="match status" value="1"/>
</dbReference>
<organism evidence="6 7">
    <name type="scientific">Acrasis kona</name>
    <dbReference type="NCBI Taxonomy" id="1008807"/>
    <lineage>
        <taxon>Eukaryota</taxon>
        <taxon>Discoba</taxon>
        <taxon>Heterolobosea</taxon>
        <taxon>Tetramitia</taxon>
        <taxon>Eutetramitia</taxon>
        <taxon>Acrasidae</taxon>
        <taxon>Acrasis</taxon>
    </lineage>
</organism>
<evidence type="ECO:0000313" key="6">
    <source>
        <dbReference type="EMBL" id="KAL0481708.1"/>
    </source>
</evidence>
<dbReference type="Gene3D" id="1.20.58.200">
    <property type="entry name" value="Translin, domain 2"/>
    <property type="match status" value="1"/>
</dbReference>
<dbReference type="GO" id="GO:0005634">
    <property type="term" value="C:nucleus"/>
    <property type="evidence" value="ECO:0007669"/>
    <property type="project" value="UniProtKB-SubCell"/>
</dbReference>
<protein>
    <recommendedName>
        <fullName evidence="8">Translin-associated protein X</fullName>
    </recommendedName>
</protein>
<evidence type="ECO:0000256" key="4">
    <source>
        <dbReference type="ARBA" id="ARBA00022490"/>
    </source>
</evidence>
<dbReference type="InterPro" id="IPR036081">
    <property type="entry name" value="Translin_sf"/>
</dbReference>
<comment type="caution">
    <text evidence="6">The sequence shown here is derived from an EMBL/GenBank/DDBJ whole genome shotgun (WGS) entry which is preliminary data.</text>
</comment>
<evidence type="ECO:0008006" key="8">
    <source>
        <dbReference type="Google" id="ProtNLM"/>
    </source>
</evidence>
<evidence type="ECO:0000256" key="1">
    <source>
        <dbReference type="ARBA" id="ARBA00004123"/>
    </source>
</evidence>
<gene>
    <name evidence="6" type="ORF">AKO1_012545</name>
</gene>
<dbReference type="AlphaFoldDB" id="A0AAW2YXH8"/>
<keyword evidence="5" id="KW-0539">Nucleus</keyword>
<sequence>MPRRGKGVERQKLDVSSLSPMEKMFAEHSSILDEFHDTKERIYKFARDVTIVSKRIIFTLHRFGEGVEEQILKESADELHTVKTTHLQNIVKELSKSHLSYWRYIQSYSFGLQEFIEALSFMHYLKTKQLITKEEIEQQLIFDVLPEEEEKVDIKELPESKRIKLDVDHMDTSDDMGSNEKQYPTADGGIIIDGSRIHFKLSYNDYLLGIADLGGELMRYATNNVTKPSMRQVPFEIRDFLQLIGHWVFVTC</sequence>
<proteinExistence type="inferred from homology"/>
<comment type="subcellular location">
    <subcellularLocation>
        <location evidence="2">Cytoplasm</location>
    </subcellularLocation>
    <subcellularLocation>
        <location evidence="1">Nucleus</location>
    </subcellularLocation>
</comment>
<evidence type="ECO:0000256" key="2">
    <source>
        <dbReference type="ARBA" id="ARBA00004496"/>
    </source>
</evidence>
<name>A0AAW2YXH8_9EUKA</name>
<dbReference type="Gene3D" id="1.20.58.190">
    <property type="entry name" value="Translin, domain 1"/>
    <property type="match status" value="1"/>
</dbReference>
<dbReference type="GO" id="GO:0043565">
    <property type="term" value="F:sequence-specific DNA binding"/>
    <property type="evidence" value="ECO:0007669"/>
    <property type="project" value="InterPro"/>
</dbReference>
<dbReference type="InterPro" id="IPR016068">
    <property type="entry name" value="Translin_N"/>
</dbReference>
<dbReference type="SUPFAM" id="SSF74784">
    <property type="entry name" value="Translin"/>
    <property type="match status" value="1"/>
</dbReference>
<dbReference type="PANTHER" id="PTHR10741">
    <property type="entry name" value="TRANSLIN AND TRANSLIN ASSOCIATED PROTEIN X"/>
    <property type="match status" value="1"/>
</dbReference>
<comment type="similarity">
    <text evidence="3">Belongs to the translin family.</text>
</comment>
<evidence type="ECO:0000256" key="5">
    <source>
        <dbReference type="ARBA" id="ARBA00023242"/>
    </source>
</evidence>
<accession>A0AAW2YXH8</accession>
<dbReference type="Pfam" id="PF01997">
    <property type="entry name" value="Translin"/>
    <property type="match status" value="1"/>
</dbReference>
<evidence type="ECO:0000313" key="7">
    <source>
        <dbReference type="Proteomes" id="UP001431209"/>
    </source>
</evidence>
<evidence type="ECO:0000256" key="3">
    <source>
        <dbReference type="ARBA" id="ARBA00005902"/>
    </source>
</evidence>
<dbReference type="InterPro" id="IPR002848">
    <property type="entry name" value="Translin_fam"/>
</dbReference>
<dbReference type="GO" id="GO:0005737">
    <property type="term" value="C:cytoplasm"/>
    <property type="evidence" value="ECO:0007669"/>
    <property type="project" value="UniProtKB-SubCell"/>
</dbReference>
<dbReference type="InterPro" id="IPR016069">
    <property type="entry name" value="Translin_C"/>
</dbReference>